<feature type="compositionally biased region" description="Low complexity" evidence="1">
    <location>
        <begin position="24"/>
        <end position="43"/>
    </location>
</feature>
<organism evidence="2 3">
    <name type="scientific">Pleuronectes platessa</name>
    <name type="common">European plaice</name>
    <dbReference type="NCBI Taxonomy" id="8262"/>
    <lineage>
        <taxon>Eukaryota</taxon>
        <taxon>Metazoa</taxon>
        <taxon>Chordata</taxon>
        <taxon>Craniata</taxon>
        <taxon>Vertebrata</taxon>
        <taxon>Euteleostomi</taxon>
        <taxon>Actinopterygii</taxon>
        <taxon>Neopterygii</taxon>
        <taxon>Teleostei</taxon>
        <taxon>Neoteleostei</taxon>
        <taxon>Acanthomorphata</taxon>
        <taxon>Carangaria</taxon>
        <taxon>Pleuronectiformes</taxon>
        <taxon>Pleuronectoidei</taxon>
        <taxon>Pleuronectidae</taxon>
        <taxon>Pleuronectes</taxon>
    </lineage>
</organism>
<dbReference type="EMBL" id="CADEAL010000036">
    <property type="protein sequence ID" value="CAB1413084.1"/>
    <property type="molecule type" value="Genomic_DNA"/>
</dbReference>
<name>A0A9N7TJP7_PLEPL</name>
<protein>
    <submittedName>
        <fullName evidence="2">Uncharacterized protein</fullName>
    </submittedName>
</protein>
<sequence>MTTLHDAVSPAQENKAQDQEGPRGSVVSDVSETSSSTAPSSGAAELLSCAGEDISHLRLGSIETRPFNDLWRNERTDAKGSDWAPDVRVGEALTPGRVLVLEADRGWQRLQPYGGRSLSQSMRCWMSLRTVSVPVVLNVPSHREKRAPLLLGSRDVVRECIPVTVTEFYTDNPSHMSPSLSASP</sequence>
<evidence type="ECO:0000313" key="3">
    <source>
        <dbReference type="Proteomes" id="UP001153269"/>
    </source>
</evidence>
<evidence type="ECO:0000256" key="1">
    <source>
        <dbReference type="SAM" id="MobiDB-lite"/>
    </source>
</evidence>
<dbReference type="AlphaFoldDB" id="A0A9N7TJP7"/>
<feature type="region of interest" description="Disordered" evidence="1">
    <location>
        <begin position="1"/>
        <end position="43"/>
    </location>
</feature>
<evidence type="ECO:0000313" key="2">
    <source>
        <dbReference type="EMBL" id="CAB1413084.1"/>
    </source>
</evidence>
<reference evidence="2" key="1">
    <citation type="submission" date="2020-03" db="EMBL/GenBank/DDBJ databases">
        <authorList>
            <person name="Weist P."/>
        </authorList>
    </citation>
    <scope>NUCLEOTIDE SEQUENCE</scope>
</reference>
<dbReference type="Proteomes" id="UP001153269">
    <property type="component" value="Unassembled WGS sequence"/>
</dbReference>
<proteinExistence type="predicted"/>
<keyword evidence="3" id="KW-1185">Reference proteome</keyword>
<accession>A0A9N7TJP7</accession>
<gene>
    <name evidence="2" type="ORF">PLEPLA_LOCUS784</name>
</gene>
<comment type="caution">
    <text evidence="2">The sequence shown here is derived from an EMBL/GenBank/DDBJ whole genome shotgun (WGS) entry which is preliminary data.</text>
</comment>